<feature type="region of interest" description="Disordered" evidence="1">
    <location>
        <begin position="65"/>
        <end position="102"/>
    </location>
</feature>
<feature type="region of interest" description="Disordered" evidence="1">
    <location>
        <begin position="203"/>
        <end position="243"/>
    </location>
</feature>
<dbReference type="STRING" id="357750.A0A2S6C3Z8"/>
<evidence type="ECO:0000256" key="1">
    <source>
        <dbReference type="SAM" id="MobiDB-lite"/>
    </source>
</evidence>
<dbReference type="EMBL" id="PNEN01000563">
    <property type="protein sequence ID" value="PPJ54458.1"/>
    <property type="molecule type" value="Genomic_DNA"/>
</dbReference>
<evidence type="ECO:0000313" key="2">
    <source>
        <dbReference type="EMBL" id="PPJ54458.1"/>
    </source>
</evidence>
<gene>
    <name evidence="2" type="ORF">CBER1_06930</name>
</gene>
<name>A0A2S6C3Z8_9PEZI</name>
<dbReference type="OrthoDB" id="3944708at2759"/>
<dbReference type="Proteomes" id="UP000237631">
    <property type="component" value="Unassembled WGS sequence"/>
</dbReference>
<dbReference type="AlphaFoldDB" id="A0A2S6C3Z8"/>
<accession>A0A2S6C3Z8</accession>
<proteinExistence type="predicted"/>
<sequence>MGSFQQPDFIAPSDWDYGIPQNYTPGYVDDAMARQSSFGFGSTSDMSAGSNMIYVSQGYGPQSSTAATFHLPSGSASVRRHASSQRSTTSIEGDEDKPSRRIKRTRTVASPASLAKSNILTASTEMYLRQSAWLPNLERMHDANNLVSRKDDTMEKMVKLAETYNKTLASLNSDIDIMSATLRSIEARLNHAWPMAADIGGAGLFQHQHPPQQPPQNSVECWQQLNAGHSPSSSSSSFRRESQ</sequence>
<keyword evidence="3" id="KW-1185">Reference proteome</keyword>
<reference evidence="3" key="1">
    <citation type="journal article" date="2017" name="bioRxiv">
        <title>Conservation of a gene cluster reveals novel cercosporin biosynthetic mechanisms and extends production to the genus Colletotrichum.</title>
        <authorList>
            <person name="de Jonge R."/>
            <person name="Ebert M.K."/>
            <person name="Huitt-Roehl C.R."/>
            <person name="Pal P."/>
            <person name="Suttle J.C."/>
            <person name="Spanner R.E."/>
            <person name="Neubauer J.D."/>
            <person name="Jurick W.M.II."/>
            <person name="Stott K.A."/>
            <person name="Secor G.A."/>
            <person name="Thomma B.P.H.J."/>
            <person name="Van de Peer Y."/>
            <person name="Townsend C.A."/>
            <person name="Bolton M.D."/>
        </authorList>
    </citation>
    <scope>NUCLEOTIDE SEQUENCE [LARGE SCALE GENOMIC DNA]</scope>
    <source>
        <strain evidence="3">CBS538.71</strain>
    </source>
</reference>
<protein>
    <submittedName>
        <fullName evidence="2">Uncharacterized protein</fullName>
    </submittedName>
</protein>
<organism evidence="2 3">
    <name type="scientific">Cercospora berteroae</name>
    <dbReference type="NCBI Taxonomy" id="357750"/>
    <lineage>
        <taxon>Eukaryota</taxon>
        <taxon>Fungi</taxon>
        <taxon>Dikarya</taxon>
        <taxon>Ascomycota</taxon>
        <taxon>Pezizomycotina</taxon>
        <taxon>Dothideomycetes</taxon>
        <taxon>Dothideomycetidae</taxon>
        <taxon>Mycosphaerellales</taxon>
        <taxon>Mycosphaerellaceae</taxon>
        <taxon>Cercospora</taxon>
    </lineage>
</organism>
<evidence type="ECO:0000313" key="3">
    <source>
        <dbReference type="Proteomes" id="UP000237631"/>
    </source>
</evidence>
<comment type="caution">
    <text evidence="2">The sequence shown here is derived from an EMBL/GenBank/DDBJ whole genome shotgun (WGS) entry which is preliminary data.</text>
</comment>
<feature type="compositionally biased region" description="Polar residues" evidence="1">
    <location>
        <begin position="217"/>
        <end position="229"/>
    </location>
</feature>